<feature type="compositionally biased region" description="Low complexity" evidence="1">
    <location>
        <begin position="1"/>
        <end position="13"/>
    </location>
</feature>
<evidence type="ECO:0000313" key="3">
    <source>
        <dbReference type="Proteomes" id="UP000324897"/>
    </source>
</evidence>
<keyword evidence="3" id="KW-1185">Reference proteome</keyword>
<reference evidence="2 3" key="1">
    <citation type="journal article" date="2019" name="Sci. Rep.">
        <title>A high-quality genome of Eragrostis curvula grass provides insights into Poaceae evolution and supports new strategies to enhance forage quality.</title>
        <authorList>
            <person name="Carballo J."/>
            <person name="Santos B.A.C.M."/>
            <person name="Zappacosta D."/>
            <person name="Garbus I."/>
            <person name="Selva J.P."/>
            <person name="Gallo C.A."/>
            <person name="Diaz A."/>
            <person name="Albertini E."/>
            <person name="Caccamo M."/>
            <person name="Echenique V."/>
        </authorList>
    </citation>
    <scope>NUCLEOTIDE SEQUENCE [LARGE SCALE GENOMIC DNA]</scope>
    <source>
        <strain evidence="3">cv. Victoria</strain>
        <tissue evidence="2">Leaf</tissue>
    </source>
</reference>
<gene>
    <name evidence="2" type="ORF">EJB05_37377</name>
</gene>
<name>A0A5J9TRU2_9POAL</name>
<dbReference type="EMBL" id="RWGY01000031">
    <property type="protein sequence ID" value="TVU13937.1"/>
    <property type="molecule type" value="Genomic_DNA"/>
</dbReference>
<organism evidence="2 3">
    <name type="scientific">Eragrostis curvula</name>
    <name type="common">weeping love grass</name>
    <dbReference type="NCBI Taxonomy" id="38414"/>
    <lineage>
        <taxon>Eukaryota</taxon>
        <taxon>Viridiplantae</taxon>
        <taxon>Streptophyta</taxon>
        <taxon>Embryophyta</taxon>
        <taxon>Tracheophyta</taxon>
        <taxon>Spermatophyta</taxon>
        <taxon>Magnoliopsida</taxon>
        <taxon>Liliopsida</taxon>
        <taxon>Poales</taxon>
        <taxon>Poaceae</taxon>
        <taxon>PACMAD clade</taxon>
        <taxon>Chloridoideae</taxon>
        <taxon>Eragrostideae</taxon>
        <taxon>Eragrostidinae</taxon>
        <taxon>Eragrostis</taxon>
    </lineage>
</organism>
<evidence type="ECO:0000313" key="2">
    <source>
        <dbReference type="EMBL" id="TVU13937.1"/>
    </source>
</evidence>
<dbReference type="AlphaFoldDB" id="A0A5J9TRU2"/>
<proteinExistence type="predicted"/>
<evidence type="ECO:0000256" key="1">
    <source>
        <dbReference type="SAM" id="MobiDB-lite"/>
    </source>
</evidence>
<dbReference type="Gramene" id="TVU13937">
    <property type="protein sequence ID" value="TVU13937"/>
    <property type="gene ID" value="EJB05_37377"/>
</dbReference>
<comment type="caution">
    <text evidence="2">The sequence shown here is derived from an EMBL/GenBank/DDBJ whole genome shotgun (WGS) entry which is preliminary data.</text>
</comment>
<sequence>MDPSPTAAADATPLRCLGGGDGIPSPAAEAVDPWRRLRGRGGYRRPIARIGFNIFRSSSKYSLRTHMFKNCKRMVKLADQKASCPHVVASPPCASHNLQALPVRWQ</sequence>
<protein>
    <submittedName>
        <fullName evidence="2">Uncharacterized protein</fullName>
    </submittedName>
</protein>
<feature type="region of interest" description="Disordered" evidence="1">
    <location>
        <begin position="1"/>
        <end position="21"/>
    </location>
</feature>
<accession>A0A5J9TRU2</accession>
<dbReference type="Proteomes" id="UP000324897">
    <property type="component" value="Unassembled WGS sequence"/>
</dbReference>
<feature type="non-terminal residue" evidence="2">
    <location>
        <position position="1"/>
    </location>
</feature>